<comment type="caution">
    <text evidence="2">The sequence shown here is derived from an EMBL/GenBank/DDBJ whole genome shotgun (WGS) entry which is preliminary data.</text>
</comment>
<dbReference type="PANTHER" id="PTHR40072">
    <property type="entry name" value="MOLYBDOPTERIN-GUANINE DINUCLEOTIDE BIOSYNTHESIS ADAPTER PROTEIN-RELATED"/>
    <property type="match status" value="1"/>
</dbReference>
<dbReference type="Proteomes" id="UP000772181">
    <property type="component" value="Unassembled WGS sequence"/>
</dbReference>
<dbReference type="InterPro" id="IPR027417">
    <property type="entry name" value="P-loop_NTPase"/>
</dbReference>
<dbReference type="EMBL" id="JACQWF010000071">
    <property type="protein sequence ID" value="MBI4595043.1"/>
    <property type="molecule type" value="Genomic_DNA"/>
</dbReference>
<dbReference type="Gene3D" id="3.40.50.300">
    <property type="entry name" value="P-loop containing nucleotide triphosphate hydrolases"/>
    <property type="match status" value="1"/>
</dbReference>
<dbReference type="Pfam" id="PF03205">
    <property type="entry name" value="MobB"/>
    <property type="match status" value="1"/>
</dbReference>
<accession>A0A933GKI7</accession>
<dbReference type="CDD" id="cd03116">
    <property type="entry name" value="MobB"/>
    <property type="match status" value="1"/>
</dbReference>
<gene>
    <name evidence="2" type="primary">mobB</name>
    <name evidence="2" type="ORF">HY730_01540</name>
</gene>
<evidence type="ECO:0000313" key="2">
    <source>
        <dbReference type="EMBL" id="MBI4595043.1"/>
    </source>
</evidence>
<dbReference type="NCBIfam" id="TIGR00176">
    <property type="entry name" value="mobB"/>
    <property type="match status" value="1"/>
</dbReference>
<dbReference type="InterPro" id="IPR052539">
    <property type="entry name" value="MGD_biosynthesis_adapter"/>
</dbReference>
<proteinExistence type="predicted"/>
<dbReference type="GO" id="GO:0005525">
    <property type="term" value="F:GTP binding"/>
    <property type="evidence" value="ECO:0007669"/>
    <property type="project" value="InterPro"/>
</dbReference>
<dbReference type="PANTHER" id="PTHR40072:SF1">
    <property type="entry name" value="MOLYBDOPTERIN-GUANINE DINUCLEOTIDE BIOSYNTHESIS ADAPTER PROTEIN"/>
    <property type="match status" value="1"/>
</dbReference>
<evidence type="ECO:0000313" key="3">
    <source>
        <dbReference type="Proteomes" id="UP000772181"/>
    </source>
</evidence>
<organism evidence="2 3">
    <name type="scientific">Tectimicrobiota bacterium</name>
    <dbReference type="NCBI Taxonomy" id="2528274"/>
    <lineage>
        <taxon>Bacteria</taxon>
        <taxon>Pseudomonadati</taxon>
        <taxon>Nitrospinota/Tectimicrobiota group</taxon>
        <taxon>Candidatus Tectimicrobiota</taxon>
    </lineage>
</organism>
<reference evidence="2" key="1">
    <citation type="submission" date="2020-07" db="EMBL/GenBank/DDBJ databases">
        <title>Huge and variable diversity of episymbiotic CPR bacteria and DPANN archaea in groundwater ecosystems.</title>
        <authorList>
            <person name="He C.Y."/>
            <person name="Keren R."/>
            <person name="Whittaker M."/>
            <person name="Farag I.F."/>
            <person name="Doudna J."/>
            <person name="Cate J.H.D."/>
            <person name="Banfield J.F."/>
        </authorList>
    </citation>
    <scope>NUCLEOTIDE SEQUENCE</scope>
    <source>
        <strain evidence="2">NC_groundwater_1482_Ag_S-0.65um_47_24</strain>
    </source>
</reference>
<dbReference type="AlphaFoldDB" id="A0A933GKI7"/>
<dbReference type="GO" id="GO:0006777">
    <property type="term" value="P:Mo-molybdopterin cofactor biosynthetic process"/>
    <property type="evidence" value="ECO:0007669"/>
    <property type="project" value="InterPro"/>
</dbReference>
<dbReference type="SUPFAM" id="SSF52540">
    <property type="entry name" value="P-loop containing nucleoside triphosphate hydrolases"/>
    <property type="match status" value="1"/>
</dbReference>
<dbReference type="InterPro" id="IPR004435">
    <property type="entry name" value="MobB_dom"/>
</dbReference>
<protein>
    <submittedName>
        <fullName evidence="2">Molybdopterin-guanine dinucleotide biosynthesis protein B</fullName>
    </submittedName>
</protein>
<evidence type="ECO:0000259" key="1">
    <source>
        <dbReference type="Pfam" id="PF03205"/>
    </source>
</evidence>
<sequence>MIPIISIVGKSNSGKTTLIEKLIPLLKARGYRICTIKHDTHGFDIDREGKDTWRHAQAGAAGVIISSPFKIAMIKQVERERSLDELAELFGPDVDLILTEGFKRGKKPKIEVSRSEVPGELICDTNDNLVAIASNHDWDRGVPCFNINDAEALAEFIEKNFLFPSKPSVK</sequence>
<feature type="domain" description="Molybdopterin-guanine dinucleotide biosynthesis protein B (MobB)" evidence="1">
    <location>
        <begin position="4"/>
        <end position="135"/>
    </location>
</feature>
<name>A0A933GKI7_UNCTE</name>